<evidence type="ECO:0000256" key="1">
    <source>
        <dbReference type="SAM" id="MobiDB-lite"/>
    </source>
</evidence>
<feature type="compositionally biased region" description="Low complexity" evidence="1">
    <location>
        <begin position="112"/>
        <end position="128"/>
    </location>
</feature>
<dbReference type="Proteomes" id="UP001341840">
    <property type="component" value="Unassembled WGS sequence"/>
</dbReference>
<dbReference type="EMBL" id="JASCZI010030463">
    <property type="protein sequence ID" value="MED6122833.1"/>
    <property type="molecule type" value="Genomic_DNA"/>
</dbReference>
<comment type="caution">
    <text evidence="2">The sequence shown here is derived from an EMBL/GenBank/DDBJ whole genome shotgun (WGS) entry which is preliminary data.</text>
</comment>
<evidence type="ECO:0000313" key="2">
    <source>
        <dbReference type="EMBL" id="MED6122833.1"/>
    </source>
</evidence>
<accession>A0ABU6RFM7</accession>
<sequence length="134" mass="14629">MKWYRDITKRWIGRSSSTLGRVVDLVEQLHISSSAPLAGFTFDSVHNATTDILELLGEHDHTLLHQLSQPAPPIQALVEPPLDEAEQGGGRARRRRTGLAATRTRLHDDEPSSSPSQATQSSTPAQSVPQPPPP</sequence>
<gene>
    <name evidence="2" type="ORF">PIB30_043585</name>
</gene>
<name>A0ABU6RFM7_9FABA</name>
<evidence type="ECO:0000313" key="3">
    <source>
        <dbReference type="Proteomes" id="UP001341840"/>
    </source>
</evidence>
<proteinExistence type="predicted"/>
<reference evidence="2 3" key="1">
    <citation type="journal article" date="2023" name="Plants (Basel)">
        <title>Bridging the Gap: Combining Genomics and Transcriptomics Approaches to Understand Stylosanthes scabra, an Orphan Legume from the Brazilian Caatinga.</title>
        <authorList>
            <person name="Ferreira-Neto J.R.C."/>
            <person name="da Silva M.D."/>
            <person name="Binneck E."/>
            <person name="de Melo N.F."/>
            <person name="da Silva R.H."/>
            <person name="de Melo A.L.T.M."/>
            <person name="Pandolfi V."/>
            <person name="Bustamante F.O."/>
            <person name="Brasileiro-Vidal A.C."/>
            <person name="Benko-Iseppon A.M."/>
        </authorList>
    </citation>
    <scope>NUCLEOTIDE SEQUENCE [LARGE SCALE GENOMIC DNA]</scope>
    <source>
        <tissue evidence="2">Leaves</tissue>
    </source>
</reference>
<organism evidence="2 3">
    <name type="scientific">Stylosanthes scabra</name>
    <dbReference type="NCBI Taxonomy" id="79078"/>
    <lineage>
        <taxon>Eukaryota</taxon>
        <taxon>Viridiplantae</taxon>
        <taxon>Streptophyta</taxon>
        <taxon>Embryophyta</taxon>
        <taxon>Tracheophyta</taxon>
        <taxon>Spermatophyta</taxon>
        <taxon>Magnoliopsida</taxon>
        <taxon>eudicotyledons</taxon>
        <taxon>Gunneridae</taxon>
        <taxon>Pentapetalae</taxon>
        <taxon>rosids</taxon>
        <taxon>fabids</taxon>
        <taxon>Fabales</taxon>
        <taxon>Fabaceae</taxon>
        <taxon>Papilionoideae</taxon>
        <taxon>50 kb inversion clade</taxon>
        <taxon>dalbergioids sensu lato</taxon>
        <taxon>Dalbergieae</taxon>
        <taxon>Pterocarpus clade</taxon>
        <taxon>Stylosanthes</taxon>
    </lineage>
</organism>
<protein>
    <submittedName>
        <fullName evidence="2">Uncharacterized protein</fullName>
    </submittedName>
</protein>
<feature type="region of interest" description="Disordered" evidence="1">
    <location>
        <begin position="82"/>
        <end position="134"/>
    </location>
</feature>
<keyword evidence="3" id="KW-1185">Reference proteome</keyword>